<evidence type="ECO:0000313" key="7">
    <source>
        <dbReference type="EMBL" id="GGA00776.1"/>
    </source>
</evidence>
<dbReference type="PROSITE" id="PS51257">
    <property type="entry name" value="PROKAR_LIPOPROTEIN"/>
    <property type="match status" value="1"/>
</dbReference>
<proteinExistence type="inferred from homology"/>
<dbReference type="SUPFAM" id="SSF53807">
    <property type="entry name" value="Helical backbone' metal receptor"/>
    <property type="match status" value="1"/>
</dbReference>
<dbReference type="PANTHER" id="PTHR30532">
    <property type="entry name" value="IRON III DICITRATE-BINDING PERIPLASMIC PROTEIN"/>
    <property type="match status" value="1"/>
</dbReference>
<sequence>MKNSMKNTMKPTRKVFLAFTFIALIGASMTACSNSGNSNQQATTHKYMDYKGHQVDIPLAPQRIIFSGETFSDLLALNVKVIGTDISATKGTVYEKQLNGIEDIGFPINFEKSLNLNPDLIIVANTDEKAYEQLSKIAPTVMFDTFASLEERIPLLGEIIGKKAQADQWLANYKVKVQTMIKELQAAGVKPGETASVFTYYPGDRLFVMARAGLSQVLYHSGNFKPTPPIQSVLDEKSGFKQISLELLPEFAGDRIFILTPTDEEAKRSTDAMINSSIWRNLSAVKNNHVYTLPILQSGSDAITREWLLQELPKMINK</sequence>
<keyword evidence="4 5" id="KW-0732">Signal</keyword>
<feature type="chain" id="PRO_5047320606" description="Fe/B12 periplasmic-binding domain-containing protein" evidence="5">
    <location>
        <begin position="34"/>
        <end position="318"/>
    </location>
</feature>
<dbReference type="PANTHER" id="PTHR30532:SF26">
    <property type="entry name" value="IRON(3+)-HYDROXAMATE-BINDING PROTEIN FHUD"/>
    <property type="match status" value="1"/>
</dbReference>
<name>A0ABQ1F6Q1_9BACL</name>
<evidence type="ECO:0000256" key="2">
    <source>
        <dbReference type="ARBA" id="ARBA00008814"/>
    </source>
</evidence>
<comment type="similarity">
    <text evidence="2">Belongs to the bacterial solute-binding protein 8 family.</text>
</comment>
<keyword evidence="3" id="KW-0813">Transport</keyword>
<dbReference type="RefSeq" id="WP_229757853.1">
    <property type="nucleotide sequence ID" value="NZ_BMHE01000038.1"/>
</dbReference>
<dbReference type="Pfam" id="PF01497">
    <property type="entry name" value="Peripla_BP_2"/>
    <property type="match status" value="1"/>
</dbReference>
<comment type="caution">
    <text evidence="7">The sequence shown here is derived from an EMBL/GenBank/DDBJ whole genome shotgun (WGS) entry which is preliminary data.</text>
</comment>
<dbReference type="InterPro" id="IPR002491">
    <property type="entry name" value="ABC_transptr_periplasmic_BD"/>
</dbReference>
<accession>A0ABQ1F6Q1</accession>
<dbReference type="PROSITE" id="PS50983">
    <property type="entry name" value="FE_B12_PBP"/>
    <property type="match status" value="1"/>
</dbReference>
<keyword evidence="8" id="KW-1185">Reference proteome</keyword>
<dbReference type="EMBL" id="BMHE01000038">
    <property type="protein sequence ID" value="GGA00776.1"/>
    <property type="molecule type" value="Genomic_DNA"/>
</dbReference>
<evidence type="ECO:0000256" key="1">
    <source>
        <dbReference type="ARBA" id="ARBA00004196"/>
    </source>
</evidence>
<evidence type="ECO:0000256" key="3">
    <source>
        <dbReference type="ARBA" id="ARBA00022448"/>
    </source>
</evidence>
<dbReference type="Gene3D" id="3.40.50.1980">
    <property type="entry name" value="Nitrogenase molybdenum iron protein domain"/>
    <property type="match status" value="2"/>
</dbReference>
<feature type="domain" description="Fe/B12 periplasmic-binding" evidence="6">
    <location>
        <begin position="62"/>
        <end position="318"/>
    </location>
</feature>
<comment type="subcellular location">
    <subcellularLocation>
        <location evidence="1">Cell envelope</location>
    </subcellularLocation>
</comment>
<protein>
    <recommendedName>
        <fullName evidence="6">Fe/B12 periplasmic-binding domain-containing protein</fullName>
    </recommendedName>
</protein>
<organism evidence="7 8">
    <name type="scientific">Paenibacillus marchantiophytorum</name>
    <dbReference type="NCBI Taxonomy" id="1619310"/>
    <lineage>
        <taxon>Bacteria</taxon>
        <taxon>Bacillati</taxon>
        <taxon>Bacillota</taxon>
        <taxon>Bacilli</taxon>
        <taxon>Bacillales</taxon>
        <taxon>Paenibacillaceae</taxon>
        <taxon>Paenibacillus</taxon>
    </lineage>
</organism>
<dbReference type="InterPro" id="IPR051313">
    <property type="entry name" value="Bact_iron-sidero_bind"/>
</dbReference>
<evidence type="ECO:0000256" key="4">
    <source>
        <dbReference type="ARBA" id="ARBA00022729"/>
    </source>
</evidence>
<feature type="signal peptide" evidence="5">
    <location>
        <begin position="1"/>
        <end position="33"/>
    </location>
</feature>
<gene>
    <name evidence="7" type="ORF">GCM10008018_53890</name>
</gene>
<evidence type="ECO:0000313" key="8">
    <source>
        <dbReference type="Proteomes" id="UP000615455"/>
    </source>
</evidence>
<evidence type="ECO:0000259" key="6">
    <source>
        <dbReference type="PROSITE" id="PS50983"/>
    </source>
</evidence>
<evidence type="ECO:0000256" key="5">
    <source>
        <dbReference type="SAM" id="SignalP"/>
    </source>
</evidence>
<dbReference type="Proteomes" id="UP000615455">
    <property type="component" value="Unassembled WGS sequence"/>
</dbReference>
<reference evidence="8" key="1">
    <citation type="journal article" date="2019" name="Int. J. Syst. Evol. Microbiol.">
        <title>The Global Catalogue of Microorganisms (GCM) 10K type strain sequencing project: providing services to taxonomists for standard genome sequencing and annotation.</title>
        <authorList>
            <consortium name="The Broad Institute Genomics Platform"/>
            <consortium name="The Broad Institute Genome Sequencing Center for Infectious Disease"/>
            <person name="Wu L."/>
            <person name="Ma J."/>
        </authorList>
    </citation>
    <scope>NUCLEOTIDE SEQUENCE [LARGE SCALE GENOMIC DNA]</scope>
    <source>
        <strain evidence="8">CGMCC 1.15043</strain>
    </source>
</reference>